<dbReference type="PANTHER" id="PTHR48053">
    <property type="entry name" value="LEUCINE RICH REPEAT FAMILY PROTEIN, EXPRESSED"/>
    <property type="match status" value="1"/>
</dbReference>
<dbReference type="SUPFAM" id="SSF56112">
    <property type="entry name" value="Protein kinase-like (PK-like)"/>
    <property type="match status" value="1"/>
</dbReference>
<evidence type="ECO:0000256" key="9">
    <source>
        <dbReference type="ARBA" id="ARBA00022614"/>
    </source>
</evidence>
<reference evidence="29" key="1">
    <citation type="journal article" date="2019" name="BMC Genomics">
        <title>A new reference genome for Sorghum bicolor reveals high levels of sequence similarity between sweet and grain genotypes: implications for the genetics of sugar metabolism.</title>
        <authorList>
            <person name="Cooper E.A."/>
            <person name="Brenton Z.W."/>
            <person name="Flinn B.S."/>
            <person name="Jenkins J."/>
            <person name="Shu S."/>
            <person name="Flowers D."/>
            <person name="Luo F."/>
            <person name="Wang Y."/>
            <person name="Xia P."/>
            <person name="Barry K."/>
            <person name="Daum C."/>
            <person name="Lipzen A."/>
            <person name="Yoshinaga Y."/>
            <person name="Schmutz J."/>
            <person name="Saski C."/>
            <person name="Vermerris W."/>
            <person name="Kresovich S."/>
        </authorList>
    </citation>
    <scope>NUCLEOTIDE SEQUENCE</scope>
</reference>
<dbReference type="InterPro" id="IPR032675">
    <property type="entry name" value="LRR_dom_sf"/>
</dbReference>
<keyword evidence="19" id="KW-0675">Receptor</keyword>
<feature type="binding site" evidence="26">
    <location>
        <position position="840"/>
    </location>
    <ligand>
        <name>ATP</name>
        <dbReference type="ChEBI" id="CHEBI:30616"/>
    </ligand>
</feature>
<gene>
    <name evidence="29" type="ORF">BDA96_02G077300</name>
</gene>
<dbReference type="GO" id="GO:0005524">
    <property type="term" value="F:ATP binding"/>
    <property type="evidence" value="ECO:0007669"/>
    <property type="project" value="UniProtKB-UniRule"/>
</dbReference>
<keyword evidence="18 27" id="KW-0472">Membrane</keyword>
<evidence type="ECO:0000256" key="13">
    <source>
        <dbReference type="ARBA" id="ARBA00022737"/>
    </source>
</evidence>
<dbReference type="Gene3D" id="3.80.10.10">
    <property type="entry name" value="Ribonuclease Inhibitor"/>
    <property type="match status" value="4"/>
</dbReference>
<evidence type="ECO:0000313" key="30">
    <source>
        <dbReference type="Proteomes" id="UP000807115"/>
    </source>
</evidence>
<dbReference type="FunFam" id="3.80.10.10:FF:000383">
    <property type="entry name" value="Leucine-rich repeat receptor protein kinase EMS1"/>
    <property type="match status" value="1"/>
</dbReference>
<comment type="similarity">
    <text evidence="4">Belongs to the protein kinase superfamily. Ser/Thr protein kinase family.</text>
</comment>
<dbReference type="Pfam" id="PF08263">
    <property type="entry name" value="LRRNT_2"/>
    <property type="match status" value="1"/>
</dbReference>
<evidence type="ECO:0000256" key="15">
    <source>
        <dbReference type="ARBA" id="ARBA00022777"/>
    </source>
</evidence>
<evidence type="ECO:0000256" key="7">
    <source>
        <dbReference type="ARBA" id="ARBA00022527"/>
    </source>
</evidence>
<keyword evidence="13" id="KW-0677">Repeat</keyword>
<keyword evidence="15" id="KW-0418">Kinase</keyword>
<evidence type="ECO:0000256" key="25">
    <source>
        <dbReference type="ARBA" id="ARBA00072040"/>
    </source>
</evidence>
<feature type="domain" description="Protein kinase" evidence="28">
    <location>
        <begin position="811"/>
        <end position="1112"/>
    </location>
</feature>
<comment type="catalytic activity">
    <reaction evidence="21">
        <text>L-threonyl-[protein] + ATP = O-phospho-L-threonyl-[protein] + ADP + H(+)</text>
        <dbReference type="Rhea" id="RHEA:46608"/>
        <dbReference type="Rhea" id="RHEA-COMP:11060"/>
        <dbReference type="Rhea" id="RHEA-COMP:11605"/>
        <dbReference type="ChEBI" id="CHEBI:15378"/>
        <dbReference type="ChEBI" id="CHEBI:30013"/>
        <dbReference type="ChEBI" id="CHEBI:30616"/>
        <dbReference type="ChEBI" id="CHEBI:61977"/>
        <dbReference type="ChEBI" id="CHEBI:456216"/>
        <dbReference type="EC" id="2.7.11.1"/>
    </reaction>
</comment>
<protein>
    <recommendedName>
        <fullName evidence="25">Receptor kinase-like protein Xa21</fullName>
        <ecNumber evidence="5">2.7.11.1</ecNumber>
    </recommendedName>
</protein>
<keyword evidence="17 27" id="KW-1133">Transmembrane helix</keyword>
<evidence type="ECO:0000256" key="23">
    <source>
        <dbReference type="ARBA" id="ARBA00054320"/>
    </source>
</evidence>
<dbReference type="Pfam" id="PF00560">
    <property type="entry name" value="LRR_1"/>
    <property type="match status" value="6"/>
</dbReference>
<evidence type="ECO:0000256" key="4">
    <source>
        <dbReference type="ARBA" id="ARBA00008684"/>
    </source>
</evidence>
<keyword evidence="16 26" id="KW-0067">ATP-binding</keyword>
<dbReference type="PROSITE" id="PS00108">
    <property type="entry name" value="PROTEIN_KINASE_ST"/>
    <property type="match status" value="1"/>
</dbReference>
<evidence type="ECO:0000256" key="24">
    <source>
        <dbReference type="ARBA" id="ARBA00056628"/>
    </source>
</evidence>
<dbReference type="InterPro" id="IPR051716">
    <property type="entry name" value="Plant_RL_S/T_kinase"/>
</dbReference>
<dbReference type="InterPro" id="IPR013210">
    <property type="entry name" value="LRR_N_plant-typ"/>
</dbReference>
<dbReference type="Proteomes" id="UP000807115">
    <property type="component" value="Chromosome 2"/>
</dbReference>
<accession>A0A921URZ9</accession>
<evidence type="ECO:0000256" key="3">
    <source>
        <dbReference type="ARBA" id="ARBA00004479"/>
    </source>
</evidence>
<comment type="function">
    <text evidence="24">The processed protein kinase Xa21 chain released by protein cleavage after X.oryzae pv. oryzae protein Ax21 detection translocates into the nucleus where it can bind and regulate WRKY62, a transcription factor. Confers resistance to the bacterial pathogen X.oryzae pv. oryzae (Xoo).</text>
</comment>
<evidence type="ECO:0000256" key="21">
    <source>
        <dbReference type="ARBA" id="ARBA00047899"/>
    </source>
</evidence>
<evidence type="ECO:0000256" key="14">
    <source>
        <dbReference type="ARBA" id="ARBA00022741"/>
    </source>
</evidence>
<keyword evidence="6" id="KW-1003">Cell membrane</keyword>
<dbReference type="FunFam" id="3.30.200.20:FF:000432">
    <property type="entry name" value="LRR receptor-like serine/threonine-protein kinase EFR"/>
    <property type="match status" value="1"/>
</dbReference>
<dbReference type="InterPro" id="IPR001611">
    <property type="entry name" value="Leu-rich_rpt"/>
</dbReference>
<dbReference type="InterPro" id="IPR003591">
    <property type="entry name" value="Leu-rich_rpt_typical-subtyp"/>
</dbReference>
<dbReference type="Pfam" id="PF00069">
    <property type="entry name" value="Pkinase"/>
    <property type="match status" value="1"/>
</dbReference>
<reference evidence="29" key="2">
    <citation type="submission" date="2020-10" db="EMBL/GenBank/DDBJ databases">
        <authorList>
            <person name="Cooper E.A."/>
            <person name="Brenton Z.W."/>
            <person name="Flinn B.S."/>
            <person name="Jenkins J."/>
            <person name="Shu S."/>
            <person name="Flowers D."/>
            <person name="Luo F."/>
            <person name="Wang Y."/>
            <person name="Xia P."/>
            <person name="Barry K."/>
            <person name="Daum C."/>
            <person name="Lipzen A."/>
            <person name="Yoshinaga Y."/>
            <person name="Schmutz J."/>
            <person name="Saski C."/>
            <person name="Vermerris W."/>
            <person name="Kresovich S."/>
        </authorList>
    </citation>
    <scope>NUCLEOTIDE SEQUENCE</scope>
</reference>
<dbReference type="SMART" id="SM00220">
    <property type="entry name" value="S_TKc"/>
    <property type="match status" value="1"/>
</dbReference>
<dbReference type="PANTHER" id="PTHR48053:SF81">
    <property type="entry name" value="PROTEIN KINASE DOMAIN-CONTAINING PROTEIN"/>
    <property type="match status" value="1"/>
</dbReference>
<dbReference type="EC" id="2.7.11.1" evidence="5"/>
<keyword evidence="12" id="KW-0732">Signal</keyword>
<dbReference type="GO" id="GO:0005886">
    <property type="term" value="C:plasma membrane"/>
    <property type="evidence" value="ECO:0007669"/>
    <property type="project" value="UniProtKB-SubCell"/>
</dbReference>
<name>A0A921URZ9_SORBI</name>
<evidence type="ECO:0000256" key="8">
    <source>
        <dbReference type="ARBA" id="ARBA00022553"/>
    </source>
</evidence>
<dbReference type="InterPro" id="IPR017441">
    <property type="entry name" value="Protein_kinase_ATP_BS"/>
</dbReference>
<comment type="catalytic activity">
    <reaction evidence="22">
        <text>L-seryl-[protein] + ATP = O-phospho-L-seryl-[protein] + ADP + H(+)</text>
        <dbReference type="Rhea" id="RHEA:17989"/>
        <dbReference type="Rhea" id="RHEA-COMP:9863"/>
        <dbReference type="Rhea" id="RHEA-COMP:11604"/>
        <dbReference type="ChEBI" id="CHEBI:15378"/>
        <dbReference type="ChEBI" id="CHEBI:29999"/>
        <dbReference type="ChEBI" id="CHEBI:30616"/>
        <dbReference type="ChEBI" id="CHEBI:83421"/>
        <dbReference type="ChEBI" id="CHEBI:456216"/>
        <dbReference type="EC" id="2.7.11.1"/>
    </reaction>
</comment>
<keyword evidence="8" id="KW-0597">Phosphoprotein</keyword>
<evidence type="ECO:0000256" key="22">
    <source>
        <dbReference type="ARBA" id="ARBA00048679"/>
    </source>
</evidence>
<evidence type="ECO:0000256" key="27">
    <source>
        <dbReference type="SAM" id="Phobius"/>
    </source>
</evidence>
<dbReference type="Gene3D" id="1.10.510.10">
    <property type="entry name" value="Transferase(Phosphotransferase) domain 1"/>
    <property type="match status" value="1"/>
</dbReference>
<evidence type="ECO:0000256" key="2">
    <source>
        <dbReference type="ARBA" id="ARBA00004389"/>
    </source>
</evidence>
<organism evidence="29 30">
    <name type="scientific">Sorghum bicolor</name>
    <name type="common">Sorghum</name>
    <name type="synonym">Sorghum vulgare</name>
    <dbReference type="NCBI Taxonomy" id="4558"/>
    <lineage>
        <taxon>Eukaryota</taxon>
        <taxon>Viridiplantae</taxon>
        <taxon>Streptophyta</taxon>
        <taxon>Embryophyta</taxon>
        <taxon>Tracheophyta</taxon>
        <taxon>Spermatophyta</taxon>
        <taxon>Magnoliopsida</taxon>
        <taxon>Liliopsida</taxon>
        <taxon>Poales</taxon>
        <taxon>Poaceae</taxon>
        <taxon>PACMAD clade</taxon>
        <taxon>Panicoideae</taxon>
        <taxon>Andropogonodae</taxon>
        <taxon>Andropogoneae</taxon>
        <taxon>Sorghinae</taxon>
        <taxon>Sorghum</taxon>
    </lineage>
</organism>
<dbReference type="GO" id="GO:0004674">
    <property type="term" value="F:protein serine/threonine kinase activity"/>
    <property type="evidence" value="ECO:0007669"/>
    <property type="project" value="UniProtKB-KW"/>
</dbReference>
<keyword evidence="9" id="KW-0433">Leucine-rich repeat</keyword>
<dbReference type="Gene3D" id="3.30.200.20">
    <property type="entry name" value="Phosphorylase Kinase, domain 1"/>
    <property type="match status" value="1"/>
</dbReference>
<evidence type="ECO:0000256" key="10">
    <source>
        <dbReference type="ARBA" id="ARBA00022679"/>
    </source>
</evidence>
<keyword evidence="10" id="KW-0808">Transferase</keyword>
<evidence type="ECO:0000256" key="19">
    <source>
        <dbReference type="ARBA" id="ARBA00023170"/>
    </source>
</evidence>
<evidence type="ECO:0000256" key="16">
    <source>
        <dbReference type="ARBA" id="ARBA00022840"/>
    </source>
</evidence>
<evidence type="ECO:0000256" key="6">
    <source>
        <dbReference type="ARBA" id="ARBA00022475"/>
    </source>
</evidence>
<evidence type="ECO:0000256" key="20">
    <source>
        <dbReference type="ARBA" id="ARBA00023180"/>
    </source>
</evidence>
<evidence type="ECO:0000256" key="11">
    <source>
        <dbReference type="ARBA" id="ARBA00022692"/>
    </source>
</evidence>
<keyword evidence="20" id="KW-0325">Glycoprotein</keyword>
<proteinExistence type="inferred from homology"/>
<dbReference type="EMBL" id="CM027681">
    <property type="protein sequence ID" value="KAG0542139.1"/>
    <property type="molecule type" value="Genomic_DNA"/>
</dbReference>
<evidence type="ECO:0000256" key="17">
    <source>
        <dbReference type="ARBA" id="ARBA00022989"/>
    </source>
</evidence>
<evidence type="ECO:0000256" key="5">
    <source>
        <dbReference type="ARBA" id="ARBA00012513"/>
    </source>
</evidence>
<keyword evidence="7" id="KW-0723">Serine/threonine-protein kinase</keyword>
<evidence type="ECO:0000256" key="18">
    <source>
        <dbReference type="ARBA" id="ARBA00023136"/>
    </source>
</evidence>
<sequence length="1119" mass="122421">MIRQLRMIRQSALALRWMNFPFHKKKAIMELELRQCIWPSAHFSNYLSQPMQRNQALGRHAINRKPSPAMQLLPLTTRRLLQLLLLISTMVTTTAAAALYPSGHDPWPDDEEALVAFKAKISGHSGVLDSWNQSTSYCSWEGVTCGRRHRWRVVSLDLSSQGLAGTISPAIGNLSFLRLLNLSYNSLEGEIPASIGSLRRLQRLYLTENMLTGVIPSNISRCISLREIVIQDNKGLQGSIPAEIGSMPALLLLALDNSSITGTIPSSLGNLSWLAGLSLQVNFLEGSIPAVIGNNPYLGLLDLSDNNLSGLLPPSLFNLSSLSLFYVATNQLRGRLPSDLGRSLPSIENLVIGQNQFTGALPLSLTNLTMLQFLALESNNFTGVVPAELGRLRQLEVFSVSENILQANNEEEWEFIGSLTNCSRLHHLSFGGNRFAGKLPGPLVNLSTNLQQLKISHNNISGVIPSDIGNLASLEMLDFGNNLLTGVIPESIGRLTRLQQLGLYYNHLSGHLPSSIGNLSSLLQLYARNNNLEGPIPPSIGNLSKLLALSLYNNNLTGLIPNEIMELPSISVFLDLSNNMLEGPLPLEVGNLVLLEQLILYGNKLSGEIPHTIGNCKVMEILYMHGNSFQGSIPVTFKNMVGLTVLNLMDNKLNGSIPSNLATLTNLQELYLGHNNLSGTIPESLANSTSLLHLDLSYNNLQGEVPKGGVFKNLTGLSIVGNNALCGGVPQLHLPKCPSFSARKNNKGIPKYLRITIPTVGSLLLLLFLVWAGYHHRKSKTVLKKGLPPQFAEIELPVVPYNDIMKGTDGFSEANVLGKGRYGTVYKGTLENQAIVVAVKVFNLQQSGSYKSFQAECEALRRVRHRCLLKIITCCSSINHQGQDFRALVFEFMANGSLDRWIHSNLEGQNGQGALSLSQRLDIAVDIVDALDYLHNGCQPSIIHCDLKPSNILLNQDMRARVGDFGIARVLDEAASKHLVNSSSTIGIRGSIGYIAPEYGEGLAVSTSGDVFSLGITLIEMFTGKCPTDDMFRDGTSLHYYAKAALPENVMEIADSNMWLHDGVNRSNDTTHITRTWECLSAVIQLGVICSKQLPTERLSMNDAAAEMHAIRDKYISTQ</sequence>
<dbReference type="GO" id="GO:0009791">
    <property type="term" value="P:post-embryonic development"/>
    <property type="evidence" value="ECO:0007669"/>
    <property type="project" value="UniProtKB-ARBA"/>
</dbReference>
<dbReference type="AlphaFoldDB" id="A0A921URZ9"/>
<dbReference type="SMART" id="SM00369">
    <property type="entry name" value="LRR_TYP"/>
    <property type="match status" value="10"/>
</dbReference>
<dbReference type="FunFam" id="3.80.10.10:FF:000233">
    <property type="entry name" value="Leucine-rich repeat receptor-like protein kinase TDR"/>
    <property type="match status" value="1"/>
</dbReference>
<evidence type="ECO:0000256" key="26">
    <source>
        <dbReference type="PROSITE-ProRule" id="PRU10141"/>
    </source>
</evidence>
<comment type="function">
    <text evidence="23">Receptor kinase that detects X.oryzae pv. oryzae protein Ax21 to promote innate immunity. Following X.oryzae pv. oryzae protein Ax21 detection, undergoes cleavage, releasing the processed protein kinase Xa21 chain.</text>
</comment>
<evidence type="ECO:0000313" key="29">
    <source>
        <dbReference type="EMBL" id="KAG0542139.1"/>
    </source>
</evidence>
<evidence type="ECO:0000256" key="12">
    <source>
        <dbReference type="ARBA" id="ARBA00022729"/>
    </source>
</evidence>
<keyword evidence="14 26" id="KW-0547">Nucleotide-binding</keyword>
<comment type="subcellular location">
    <subcellularLocation>
        <location evidence="1">Cell membrane</location>
        <topology evidence="1">Single-pass membrane protein</topology>
    </subcellularLocation>
    <subcellularLocation>
        <location evidence="2">Endoplasmic reticulum membrane</location>
        <topology evidence="2">Single-pass membrane protein</topology>
    </subcellularLocation>
    <subcellularLocation>
        <location evidence="3">Membrane</location>
        <topology evidence="3">Single-pass type I membrane protein</topology>
    </subcellularLocation>
</comment>
<dbReference type="PROSITE" id="PS50011">
    <property type="entry name" value="PROTEIN_KINASE_DOM"/>
    <property type="match status" value="1"/>
</dbReference>
<dbReference type="FunFam" id="1.10.510.10:FF:000358">
    <property type="entry name" value="Putative leucine-rich repeat receptor-like serine/threonine-protein kinase"/>
    <property type="match status" value="1"/>
</dbReference>
<comment type="caution">
    <text evidence="29">The sequence shown here is derived from an EMBL/GenBank/DDBJ whole genome shotgun (WGS) entry which is preliminary data.</text>
</comment>
<dbReference type="PROSITE" id="PS00107">
    <property type="entry name" value="PROTEIN_KINASE_ATP"/>
    <property type="match status" value="1"/>
</dbReference>
<keyword evidence="11 27" id="KW-0812">Transmembrane</keyword>
<dbReference type="FunFam" id="3.80.10.10:FF:000101">
    <property type="entry name" value="LRR receptor-like serine/threonine-protein kinase ERECTA"/>
    <property type="match status" value="1"/>
</dbReference>
<dbReference type="SUPFAM" id="SSF52058">
    <property type="entry name" value="L domain-like"/>
    <property type="match status" value="2"/>
</dbReference>
<dbReference type="InterPro" id="IPR011009">
    <property type="entry name" value="Kinase-like_dom_sf"/>
</dbReference>
<feature type="transmembrane region" description="Helical" evidence="27">
    <location>
        <begin position="752"/>
        <end position="774"/>
    </location>
</feature>
<evidence type="ECO:0000256" key="1">
    <source>
        <dbReference type="ARBA" id="ARBA00004162"/>
    </source>
</evidence>
<dbReference type="InterPro" id="IPR000719">
    <property type="entry name" value="Prot_kinase_dom"/>
</dbReference>
<evidence type="ECO:0000259" key="28">
    <source>
        <dbReference type="PROSITE" id="PS50011"/>
    </source>
</evidence>
<dbReference type="InterPro" id="IPR008271">
    <property type="entry name" value="Ser/Thr_kinase_AS"/>
</dbReference>
<dbReference type="GO" id="GO:0005789">
    <property type="term" value="C:endoplasmic reticulum membrane"/>
    <property type="evidence" value="ECO:0007669"/>
    <property type="project" value="UniProtKB-SubCell"/>
</dbReference>
<dbReference type="Pfam" id="PF13855">
    <property type="entry name" value="LRR_8"/>
    <property type="match status" value="2"/>
</dbReference>